<evidence type="ECO:0000313" key="2">
    <source>
        <dbReference type="EMBL" id="KAK4299911.1"/>
    </source>
</evidence>
<evidence type="ECO:0000256" key="1">
    <source>
        <dbReference type="SAM" id="MobiDB-lite"/>
    </source>
</evidence>
<feature type="compositionally biased region" description="Polar residues" evidence="1">
    <location>
        <begin position="163"/>
        <end position="177"/>
    </location>
</feature>
<dbReference type="EMBL" id="JAWZYT010003156">
    <property type="protein sequence ID" value="KAK4299911.1"/>
    <property type="molecule type" value="Genomic_DNA"/>
</dbReference>
<accession>A0AAE1P256</accession>
<feature type="region of interest" description="Disordered" evidence="1">
    <location>
        <begin position="1"/>
        <end position="25"/>
    </location>
</feature>
<feature type="compositionally biased region" description="Pro residues" evidence="1">
    <location>
        <begin position="1"/>
        <end position="13"/>
    </location>
</feature>
<evidence type="ECO:0000313" key="3">
    <source>
        <dbReference type="Proteomes" id="UP001292094"/>
    </source>
</evidence>
<feature type="region of interest" description="Disordered" evidence="1">
    <location>
        <begin position="71"/>
        <end position="111"/>
    </location>
</feature>
<keyword evidence="3" id="KW-1185">Reference proteome</keyword>
<name>A0AAE1P256_9EUCA</name>
<dbReference type="Proteomes" id="UP001292094">
    <property type="component" value="Unassembled WGS sequence"/>
</dbReference>
<organism evidence="2 3">
    <name type="scientific">Petrolisthes manimaculis</name>
    <dbReference type="NCBI Taxonomy" id="1843537"/>
    <lineage>
        <taxon>Eukaryota</taxon>
        <taxon>Metazoa</taxon>
        <taxon>Ecdysozoa</taxon>
        <taxon>Arthropoda</taxon>
        <taxon>Crustacea</taxon>
        <taxon>Multicrustacea</taxon>
        <taxon>Malacostraca</taxon>
        <taxon>Eumalacostraca</taxon>
        <taxon>Eucarida</taxon>
        <taxon>Decapoda</taxon>
        <taxon>Pleocyemata</taxon>
        <taxon>Anomura</taxon>
        <taxon>Galatheoidea</taxon>
        <taxon>Porcellanidae</taxon>
        <taxon>Petrolisthes</taxon>
    </lineage>
</organism>
<reference evidence="2" key="1">
    <citation type="submission" date="2023-11" db="EMBL/GenBank/DDBJ databases">
        <title>Genome assemblies of two species of porcelain crab, Petrolisthes cinctipes and Petrolisthes manimaculis (Anomura: Porcellanidae).</title>
        <authorList>
            <person name="Angst P."/>
        </authorList>
    </citation>
    <scope>NUCLEOTIDE SEQUENCE</scope>
    <source>
        <strain evidence="2">PB745_02</strain>
        <tissue evidence="2">Gill</tissue>
    </source>
</reference>
<comment type="caution">
    <text evidence="2">The sequence shown here is derived from an EMBL/GenBank/DDBJ whole genome shotgun (WGS) entry which is preliminary data.</text>
</comment>
<proteinExistence type="predicted"/>
<dbReference type="AlphaFoldDB" id="A0AAE1P256"/>
<sequence>MREPAPPLLPPPFLRHSGCPEKSGSVWKVENRTGYFSVGRSGKVFTGRTRPQLRPVTRLQTPLQPTTIPFITSHDSHRQSTTSLQSQPQLNLSHDPTETNKSLHMPPQPTTKPFFTRHHSNQHILTHATTANNNPLLHTPPEPQQTAIQSASSTTATHTVTSGWPTSENEQSSKNCT</sequence>
<feature type="region of interest" description="Disordered" evidence="1">
    <location>
        <begin position="131"/>
        <end position="177"/>
    </location>
</feature>
<protein>
    <submittedName>
        <fullName evidence="2">Uncharacterized protein</fullName>
    </submittedName>
</protein>
<feature type="compositionally biased region" description="Low complexity" evidence="1">
    <location>
        <begin position="144"/>
        <end position="162"/>
    </location>
</feature>
<feature type="compositionally biased region" description="Low complexity" evidence="1">
    <location>
        <begin position="79"/>
        <end position="93"/>
    </location>
</feature>
<gene>
    <name evidence="2" type="ORF">Pmani_027865</name>
</gene>